<dbReference type="EMBL" id="JAHRHJ020000007">
    <property type="protein sequence ID" value="KAH9310203.1"/>
    <property type="molecule type" value="Genomic_DNA"/>
</dbReference>
<feature type="region of interest" description="Disordered" evidence="1">
    <location>
        <begin position="1"/>
        <end position="100"/>
    </location>
</feature>
<protein>
    <submittedName>
        <fullName evidence="2">Uncharacterized protein</fullName>
    </submittedName>
</protein>
<name>A0AA38KVA6_TAXCH</name>
<organism evidence="2 3">
    <name type="scientific">Taxus chinensis</name>
    <name type="common">Chinese yew</name>
    <name type="synonym">Taxus wallichiana var. chinensis</name>
    <dbReference type="NCBI Taxonomy" id="29808"/>
    <lineage>
        <taxon>Eukaryota</taxon>
        <taxon>Viridiplantae</taxon>
        <taxon>Streptophyta</taxon>
        <taxon>Embryophyta</taxon>
        <taxon>Tracheophyta</taxon>
        <taxon>Spermatophyta</taxon>
        <taxon>Pinopsida</taxon>
        <taxon>Pinidae</taxon>
        <taxon>Conifers II</taxon>
        <taxon>Cupressales</taxon>
        <taxon>Taxaceae</taxon>
        <taxon>Taxus</taxon>
    </lineage>
</organism>
<accession>A0AA38KVA6</accession>
<feature type="non-terminal residue" evidence="2">
    <location>
        <position position="1"/>
    </location>
</feature>
<comment type="caution">
    <text evidence="2">The sequence shown here is derived from an EMBL/GenBank/DDBJ whole genome shotgun (WGS) entry which is preliminary data.</text>
</comment>
<dbReference type="AlphaFoldDB" id="A0AA38KVA6"/>
<dbReference type="Proteomes" id="UP000824469">
    <property type="component" value="Unassembled WGS sequence"/>
</dbReference>
<evidence type="ECO:0000313" key="3">
    <source>
        <dbReference type="Proteomes" id="UP000824469"/>
    </source>
</evidence>
<dbReference type="Pfam" id="PF09713">
    <property type="entry name" value="A_thal_3526"/>
    <property type="match status" value="1"/>
</dbReference>
<dbReference type="NCBIfam" id="TIGR01589">
    <property type="entry name" value="A_thal_3526"/>
    <property type="match status" value="1"/>
</dbReference>
<evidence type="ECO:0000313" key="2">
    <source>
        <dbReference type="EMBL" id="KAH9310203.1"/>
    </source>
</evidence>
<feature type="compositionally biased region" description="Polar residues" evidence="1">
    <location>
        <begin position="87"/>
        <end position="96"/>
    </location>
</feature>
<reference evidence="2 3" key="1">
    <citation type="journal article" date="2021" name="Nat. Plants">
        <title>The Taxus genome provides insights into paclitaxel biosynthesis.</title>
        <authorList>
            <person name="Xiong X."/>
            <person name="Gou J."/>
            <person name="Liao Q."/>
            <person name="Li Y."/>
            <person name="Zhou Q."/>
            <person name="Bi G."/>
            <person name="Li C."/>
            <person name="Du R."/>
            <person name="Wang X."/>
            <person name="Sun T."/>
            <person name="Guo L."/>
            <person name="Liang H."/>
            <person name="Lu P."/>
            <person name="Wu Y."/>
            <person name="Zhang Z."/>
            <person name="Ro D.K."/>
            <person name="Shang Y."/>
            <person name="Huang S."/>
            <person name="Yan J."/>
        </authorList>
    </citation>
    <scope>NUCLEOTIDE SEQUENCE [LARGE SCALE GENOMIC DNA]</scope>
    <source>
        <strain evidence="2">Ta-2019</strain>
    </source>
</reference>
<dbReference type="InterPro" id="IPR006476">
    <property type="entry name" value="CHP01589_pln"/>
</dbReference>
<keyword evidence="3" id="KW-1185">Reference proteome</keyword>
<sequence length="143" mass="15965">EIKLNLMPQHQLSPSPPNHNSKHREPQPKPHPNPPATSPTNQPVESQQDQDQQHLSQDSTEQISILEFPDELGDQVPEDPSEAPATKSGSDLISSGETRKVSCEDIQLVQNLIERCLQLYMSQDEVIKTLLNQARIEPGFTSL</sequence>
<dbReference type="PANTHER" id="PTHR31871:SF1">
    <property type="entry name" value="HISTIDINE-TRNA LIGASE"/>
    <property type="match status" value="1"/>
</dbReference>
<evidence type="ECO:0000256" key="1">
    <source>
        <dbReference type="SAM" id="MobiDB-lite"/>
    </source>
</evidence>
<feature type="compositionally biased region" description="Low complexity" evidence="1">
    <location>
        <begin position="46"/>
        <end position="59"/>
    </location>
</feature>
<dbReference type="PANTHER" id="PTHR31871">
    <property type="entry name" value="OS02G0137100 PROTEIN"/>
    <property type="match status" value="1"/>
</dbReference>
<feature type="compositionally biased region" description="Acidic residues" evidence="1">
    <location>
        <begin position="68"/>
        <end position="81"/>
    </location>
</feature>
<proteinExistence type="predicted"/>
<gene>
    <name evidence="2" type="ORF">KI387_038114</name>
</gene>
<feature type="non-terminal residue" evidence="2">
    <location>
        <position position="143"/>
    </location>
</feature>